<dbReference type="SUPFAM" id="SSF63737">
    <property type="entry name" value="Leukotriene A4 hydrolase N-terminal domain"/>
    <property type="match status" value="1"/>
</dbReference>
<dbReference type="PRINTS" id="PR00756">
    <property type="entry name" value="ALADIPTASE"/>
</dbReference>
<keyword evidence="7" id="KW-0645">Protease</keyword>
<feature type="domain" description="Aminopeptidase N-like N-terminal" evidence="14">
    <location>
        <begin position="33"/>
        <end position="202"/>
    </location>
</feature>
<evidence type="ECO:0000259" key="14">
    <source>
        <dbReference type="Pfam" id="PF17900"/>
    </source>
</evidence>
<dbReference type="InterPro" id="IPR050344">
    <property type="entry name" value="Peptidase_M1_aminopeptidases"/>
</dbReference>
<proteinExistence type="inferred from homology"/>
<dbReference type="Pfam" id="PF17900">
    <property type="entry name" value="Peptidase_M1_N"/>
    <property type="match status" value="1"/>
</dbReference>
<evidence type="ECO:0000256" key="8">
    <source>
        <dbReference type="ARBA" id="ARBA00022723"/>
    </source>
</evidence>
<dbReference type="GO" id="GO:0008270">
    <property type="term" value="F:zinc ion binding"/>
    <property type="evidence" value="ECO:0007669"/>
    <property type="project" value="InterPro"/>
</dbReference>
<reference evidence="15 16" key="1">
    <citation type="journal article" date="2015" name="Stand. Genomic Sci.">
        <title>Genomic Encyclopedia of Bacterial and Archaeal Type Strains, Phase III: the genomes of soil and plant-associated and newly described type strains.</title>
        <authorList>
            <person name="Whitman W.B."/>
            <person name="Woyke T."/>
            <person name="Klenk H.P."/>
            <person name="Zhou Y."/>
            <person name="Lilburn T.G."/>
            <person name="Beck B.J."/>
            <person name="De Vos P."/>
            <person name="Vandamme P."/>
            <person name="Eisen J.A."/>
            <person name="Garrity G."/>
            <person name="Hugenholtz P."/>
            <person name="Kyrpides N.C."/>
        </authorList>
    </citation>
    <scope>NUCLEOTIDE SEQUENCE [LARGE SCALE GENOMIC DNA]</scope>
    <source>
        <strain evidence="15 16">CECT 8445</strain>
    </source>
</reference>
<dbReference type="PANTHER" id="PTHR11533">
    <property type="entry name" value="PROTEASE M1 ZINC METALLOPROTEASE"/>
    <property type="match status" value="1"/>
</dbReference>
<dbReference type="PANTHER" id="PTHR11533:SF174">
    <property type="entry name" value="PUROMYCIN-SENSITIVE AMINOPEPTIDASE-RELATED"/>
    <property type="match status" value="1"/>
</dbReference>
<dbReference type="SUPFAM" id="SSF55486">
    <property type="entry name" value="Metalloproteases ('zincins'), catalytic domain"/>
    <property type="match status" value="1"/>
</dbReference>
<feature type="signal peptide" evidence="12">
    <location>
        <begin position="1"/>
        <end position="18"/>
    </location>
</feature>
<dbReference type="GO" id="GO:0005737">
    <property type="term" value="C:cytoplasm"/>
    <property type="evidence" value="ECO:0007669"/>
    <property type="project" value="TreeGrafter"/>
</dbReference>
<dbReference type="Proteomes" id="UP000295714">
    <property type="component" value="Unassembled WGS sequence"/>
</dbReference>
<name>A0A4V6NEK0_9FLAO</name>
<protein>
    <recommendedName>
        <fullName evidence="5">Aminopeptidase N</fullName>
        <ecNumber evidence="4">3.4.11.2</ecNumber>
    </recommendedName>
</protein>
<dbReference type="Pfam" id="PF01433">
    <property type="entry name" value="Peptidase_M1"/>
    <property type="match status" value="1"/>
</dbReference>
<keyword evidence="9" id="KW-0378">Hydrolase</keyword>
<comment type="catalytic activity">
    <reaction evidence="1">
        <text>Release of an N-terminal amino acid, Xaa-|-Yaa- from a peptide, amide or arylamide. Xaa is preferably Ala, but may be most amino acids including Pro (slow action). When a terminal hydrophobic residue is followed by a prolyl residue, the two may be released as an intact Xaa-Pro dipeptide.</text>
        <dbReference type="EC" id="3.4.11.2"/>
    </reaction>
</comment>
<dbReference type="InterPro" id="IPR014782">
    <property type="entry name" value="Peptidase_M1_dom"/>
</dbReference>
<evidence type="ECO:0000256" key="6">
    <source>
        <dbReference type="ARBA" id="ARBA00022438"/>
    </source>
</evidence>
<dbReference type="Gene3D" id="2.60.40.1730">
    <property type="entry name" value="tricorn interacting facor f3 domain"/>
    <property type="match status" value="1"/>
</dbReference>
<keyword evidence="8" id="KW-0479">Metal-binding</keyword>
<dbReference type="OrthoDB" id="100605at2"/>
<sequence>MKKFLVIFGLLCSVFLYAQQTDYVDFKKLDAFITIIPDSSKVKGSLTYHFEILKDTDSIFIDAKHMTFSDYKLIETGVHTDVEIIDVEYVNDDSHLIVRNNFKANSSYELKFKYSAKPKKALYFLKRNEKWNIWTQGQGKYTSNWLPSFDDVNEKVEFDLSFSFKRGYKIFSNGKKVEEMTIFDPEFYIKKFDMQKPMSSYLVALAIGKYDVKKETSKSGIPLELYYYPEDSLKVEPTYRYTKQMFDFLEDEIGFTYPWQNYKQVPVHDFLYAGMENTSLTIFSDAFVVDSTGFNDKNYVNVNAHELAHQWFGDLVTATSGEHHWLQEGFATYYALLAEREVFGQDYFDFKLYNSAQDLARQDLAGSGTSLLNPKSSSLTFYQRGAWVLYALREKVGDAIFKKAVVNYLNKHQFANVQTSDFISEVEALYGQSLDDFVSEWIKAEAFPFEDAITLLKTNSTFIQEYIMVDCEANSSKCEDYLKYYVSDEAKVKVISQRPDLVSKETFKESLKVRQAIALYLTNIPAELKADYESLLTDDSYVTIENALYNLWVNFPTSRSQYLSRTKTVQGFHDKNVRLLWLVLHLNTPEYQSDKKQEVLNELKSYTNPEYNFELRMNAFRYLDLIKSCDTECKSNLEQAKSHHNWRMVKFAKELLETLNQKP</sequence>
<comment type="similarity">
    <text evidence="3">Belongs to the peptidase M1 family.</text>
</comment>
<evidence type="ECO:0000256" key="5">
    <source>
        <dbReference type="ARBA" id="ARBA00015611"/>
    </source>
</evidence>
<evidence type="ECO:0000256" key="10">
    <source>
        <dbReference type="ARBA" id="ARBA00022833"/>
    </source>
</evidence>
<dbReference type="InterPro" id="IPR027268">
    <property type="entry name" value="Peptidase_M4/M1_CTD_sf"/>
</dbReference>
<keyword evidence="16" id="KW-1185">Reference proteome</keyword>
<dbReference type="InterPro" id="IPR042097">
    <property type="entry name" value="Aminopeptidase_N-like_N_sf"/>
</dbReference>
<keyword evidence="6 15" id="KW-0031">Aminopeptidase</keyword>
<keyword evidence="11" id="KW-0482">Metalloprotease</keyword>
<gene>
    <name evidence="15" type="ORF">DFQ05_2528</name>
</gene>
<dbReference type="EMBL" id="SMGI01000005">
    <property type="protein sequence ID" value="TCK64791.1"/>
    <property type="molecule type" value="Genomic_DNA"/>
</dbReference>
<evidence type="ECO:0000256" key="9">
    <source>
        <dbReference type="ARBA" id="ARBA00022801"/>
    </source>
</evidence>
<dbReference type="GO" id="GO:0005615">
    <property type="term" value="C:extracellular space"/>
    <property type="evidence" value="ECO:0007669"/>
    <property type="project" value="TreeGrafter"/>
</dbReference>
<keyword evidence="12" id="KW-0732">Signal</keyword>
<evidence type="ECO:0000256" key="1">
    <source>
        <dbReference type="ARBA" id="ARBA00000098"/>
    </source>
</evidence>
<dbReference type="EC" id="3.4.11.2" evidence="4"/>
<dbReference type="InterPro" id="IPR001930">
    <property type="entry name" value="Peptidase_M1"/>
</dbReference>
<feature type="chain" id="PRO_5020695547" description="Aminopeptidase N" evidence="12">
    <location>
        <begin position="19"/>
        <end position="663"/>
    </location>
</feature>
<evidence type="ECO:0000313" key="16">
    <source>
        <dbReference type="Proteomes" id="UP000295714"/>
    </source>
</evidence>
<dbReference type="InterPro" id="IPR045357">
    <property type="entry name" value="Aminopeptidase_N-like_N"/>
</dbReference>
<evidence type="ECO:0000256" key="11">
    <source>
        <dbReference type="ARBA" id="ARBA00023049"/>
    </source>
</evidence>
<dbReference type="GO" id="GO:0016020">
    <property type="term" value="C:membrane"/>
    <property type="evidence" value="ECO:0007669"/>
    <property type="project" value="TreeGrafter"/>
</dbReference>
<evidence type="ECO:0000256" key="3">
    <source>
        <dbReference type="ARBA" id="ARBA00010136"/>
    </source>
</evidence>
<comment type="cofactor">
    <cofactor evidence="2">
        <name>Zn(2+)</name>
        <dbReference type="ChEBI" id="CHEBI:29105"/>
    </cofactor>
</comment>
<evidence type="ECO:0000256" key="12">
    <source>
        <dbReference type="SAM" id="SignalP"/>
    </source>
</evidence>
<dbReference type="Gene3D" id="1.10.390.10">
    <property type="entry name" value="Neutral Protease Domain 2"/>
    <property type="match status" value="1"/>
</dbReference>
<dbReference type="GO" id="GO:0016285">
    <property type="term" value="F:alanyl aminopeptidase activity"/>
    <property type="evidence" value="ECO:0007669"/>
    <property type="project" value="UniProtKB-EC"/>
</dbReference>
<dbReference type="GO" id="GO:0042277">
    <property type="term" value="F:peptide binding"/>
    <property type="evidence" value="ECO:0007669"/>
    <property type="project" value="TreeGrafter"/>
</dbReference>
<accession>A0A4V6NEK0</accession>
<evidence type="ECO:0000256" key="7">
    <source>
        <dbReference type="ARBA" id="ARBA00022670"/>
    </source>
</evidence>
<organism evidence="15 16">
    <name type="scientific">Winogradskyella wandonensis</name>
    <dbReference type="NCBI Taxonomy" id="1442586"/>
    <lineage>
        <taxon>Bacteria</taxon>
        <taxon>Pseudomonadati</taxon>
        <taxon>Bacteroidota</taxon>
        <taxon>Flavobacteriia</taxon>
        <taxon>Flavobacteriales</taxon>
        <taxon>Flavobacteriaceae</taxon>
        <taxon>Winogradskyella</taxon>
    </lineage>
</organism>
<dbReference type="RefSeq" id="WP_132705789.1">
    <property type="nucleotide sequence ID" value="NZ_SMGI01000005.1"/>
</dbReference>
<dbReference type="GO" id="GO:0006508">
    <property type="term" value="P:proteolysis"/>
    <property type="evidence" value="ECO:0007669"/>
    <property type="project" value="UniProtKB-KW"/>
</dbReference>
<feature type="domain" description="Peptidase M1 membrane alanine aminopeptidase" evidence="13">
    <location>
        <begin position="241"/>
        <end position="441"/>
    </location>
</feature>
<evidence type="ECO:0000259" key="13">
    <source>
        <dbReference type="Pfam" id="PF01433"/>
    </source>
</evidence>
<dbReference type="GO" id="GO:0070006">
    <property type="term" value="F:metalloaminopeptidase activity"/>
    <property type="evidence" value="ECO:0007669"/>
    <property type="project" value="TreeGrafter"/>
</dbReference>
<evidence type="ECO:0000256" key="4">
    <source>
        <dbReference type="ARBA" id="ARBA00012564"/>
    </source>
</evidence>
<evidence type="ECO:0000313" key="15">
    <source>
        <dbReference type="EMBL" id="TCK64791.1"/>
    </source>
</evidence>
<dbReference type="GO" id="GO:0043171">
    <property type="term" value="P:peptide catabolic process"/>
    <property type="evidence" value="ECO:0007669"/>
    <property type="project" value="TreeGrafter"/>
</dbReference>
<dbReference type="AlphaFoldDB" id="A0A4V6NEK0"/>
<evidence type="ECO:0000256" key="2">
    <source>
        <dbReference type="ARBA" id="ARBA00001947"/>
    </source>
</evidence>
<keyword evidence="10" id="KW-0862">Zinc</keyword>
<comment type="caution">
    <text evidence="15">The sequence shown here is derived from an EMBL/GenBank/DDBJ whole genome shotgun (WGS) entry which is preliminary data.</text>
</comment>
<dbReference type="CDD" id="cd09603">
    <property type="entry name" value="M1_APN_like"/>
    <property type="match status" value="1"/>
</dbReference>